<protein>
    <submittedName>
        <fullName evidence="8">Malyl-CoA thiolesterase</fullName>
    </submittedName>
</protein>
<evidence type="ECO:0000256" key="3">
    <source>
        <dbReference type="ARBA" id="ARBA00022723"/>
    </source>
</evidence>
<dbReference type="EMBL" id="LCYG01000042">
    <property type="protein sequence ID" value="KLK92114.1"/>
    <property type="molecule type" value="Genomic_DNA"/>
</dbReference>
<evidence type="ECO:0000313" key="8">
    <source>
        <dbReference type="EMBL" id="KLK92114.1"/>
    </source>
</evidence>
<evidence type="ECO:0000256" key="6">
    <source>
        <dbReference type="PIRSR" id="PIRSR015582-2"/>
    </source>
</evidence>
<dbReference type="Pfam" id="PF03328">
    <property type="entry name" value="HpcH_HpaI"/>
    <property type="match status" value="1"/>
</dbReference>
<feature type="domain" description="HpcH/HpaI aldolase/citrate lyase" evidence="7">
    <location>
        <begin position="8"/>
        <end position="226"/>
    </location>
</feature>
<dbReference type="STRING" id="1225564.AA309_17055"/>
<comment type="cofactor">
    <cofactor evidence="1">
        <name>Mg(2+)</name>
        <dbReference type="ChEBI" id="CHEBI:18420"/>
    </cofactor>
</comment>
<dbReference type="GO" id="GO:0006107">
    <property type="term" value="P:oxaloacetate metabolic process"/>
    <property type="evidence" value="ECO:0007669"/>
    <property type="project" value="TreeGrafter"/>
</dbReference>
<comment type="caution">
    <text evidence="8">The sequence shown here is derived from an EMBL/GenBank/DDBJ whole genome shotgun (WGS) entry which is preliminary data.</text>
</comment>
<proteinExistence type="inferred from homology"/>
<feature type="binding site" evidence="5">
    <location>
        <position position="127"/>
    </location>
    <ligand>
        <name>substrate</name>
    </ligand>
</feature>
<organism evidence="8 9">
    <name type="scientific">Microvirga vignae</name>
    <dbReference type="NCBI Taxonomy" id="1225564"/>
    <lineage>
        <taxon>Bacteria</taxon>
        <taxon>Pseudomonadati</taxon>
        <taxon>Pseudomonadota</taxon>
        <taxon>Alphaproteobacteria</taxon>
        <taxon>Hyphomicrobiales</taxon>
        <taxon>Methylobacteriaceae</taxon>
        <taxon>Microvirga</taxon>
    </lineage>
</organism>
<dbReference type="InterPro" id="IPR011206">
    <property type="entry name" value="Citrate_lyase_beta/mcl1/mcl2"/>
</dbReference>
<comment type="similarity">
    <text evidence="2">Belongs to the HpcH/HpaI aldolase family.</text>
</comment>
<feature type="binding site" evidence="6">
    <location>
        <position position="158"/>
    </location>
    <ligand>
        <name>Mg(2+)</name>
        <dbReference type="ChEBI" id="CHEBI:18420"/>
    </ligand>
</feature>
<feature type="binding site" evidence="6">
    <location>
        <position position="127"/>
    </location>
    <ligand>
        <name>Mg(2+)</name>
        <dbReference type="ChEBI" id="CHEBI:18420"/>
    </ligand>
</feature>
<accession>A0A0H1RAM4</accession>
<dbReference type="GO" id="GO:0000287">
    <property type="term" value="F:magnesium ion binding"/>
    <property type="evidence" value="ECO:0007669"/>
    <property type="project" value="TreeGrafter"/>
</dbReference>
<dbReference type="InterPro" id="IPR005000">
    <property type="entry name" value="Aldolase/citrate-lyase_domain"/>
</dbReference>
<feature type="binding site" evidence="5">
    <location>
        <position position="69"/>
    </location>
    <ligand>
        <name>substrate</name>
    </ligand>
</feature>
<sequence length="293" mass="31434">MIAIRPRRSALYMPGSNGRAVEKAKTLPADTVIFDWEDAVAPDLKTEAREAVCAAVNTGGYGARELVIRINGLNTPWGEADLAAAASAAPDAILIPKVSSPHDLLEVGKRLDALDAPEKTRVWAMIETPLAILQAQAIAAVAQDDASRLSCFVMGTNDLAKDTRARLNPGRAAMMPWLMTALAAARAYAIDILDGVYNNLSDEAGLRTECIEGRDCGFDGKTLIHPNQIAVANEIFAPSRDDVEKARDIVALFELPENAGKGAISHNGRMVERLHAEMAKRTLALAEAIAERD</sequence>
<dbReference type="OrthoDB" id="9800547at2"/>
<dbReference type="GO" id="GO:0003824">
    <property type="term" value="F:catalytic activity"/>
    <property type="evidence" value="ECO:0007669"/>
    <property type="project" value="InterPro"/>
</dbReference>
<keyword evidence="4 6" id="KW-0460">Magnesium</keyword>
<evidence type="ECO:0000256" key="1">
    <source>
        <dbReference type="ARBA" id="ARBA00001946"/>
    </source>
</evidence>
<name>A0A0H1RAM4_9HYPH</name>
<evidence type="ECO:0000313" key="9">
    <source>
        <dbReference type="Proteomes" id="UP000035489"/>
    </source>
</evidence>
<dbReference type="PANTHER" id="PTHR32308">
    <property type="entry name" value="LYASE BETA SUBUNIT, PUTATIVE (AFU_ORTHOLOGUE AFUA_4G13030)-RELATED"/>
    <property type="match status" value="1"/>
</dbReference>
<gene>
    <name evidence="8" type="ORF">AA309_17055</name>
</gene>
<reference evidence="8 9" key="1">
    <citation type="submission" date="2015-05" db="EMBL/GenBank/DDBJ databases">
        <title>Draft genome sequence of Microvirga vignae strain BR3299, a novel nitrogen fixing bacteria isolated from Brazil semi-aired region.</title>
        <authorList>
            <person name="Zilli J.E."/>
            <person name="Passos S.R."/>
            <person name="Leite J."/>
            <person name="Baldani J.I."/>
            <person name="Xavier G.R."/>
            <person name="Rumjaneck N.G."/>
            <person name="Simoes-Araujo J.L."/>
        </authorList>
    </citation>
    <scope>NUCLEOTIDE SEQUENCE [LARGE SCALE GENOMIC DNA]</scope>
    <source>
        <strain evidence="8 9">BR3299</strain>
    </source>
</reference>
<evidence type="ECO:0000259" key="7">
    <source>
        <dbReference type="Pfam" id="PF03328"/>
    </source>
</evidence>
<dbReference type="Proteomes" id="UP000035489">
    <property type="component" value="Unassembled WGS sequence"/>
</dbReference>
<dbReference type="InterPro" id="IPR040442">
    <property type="entry name" value="Pyrv_kinase-like_dom_sf"/>
</dbReference>
<dbReference type="SUPFAM" id="SSF51621">
    <property type="entry name" value="Phosphoenolpyruvate/pyruvate domain"/>
    <property type="match status" value="1"/>
</dbReference>
<dbReference type="AlphaFoldDB" id="A0A0H1RAM4"/>
<dbReference type="InterPro" id="IPR015813">
    <property type="entry name" value="Pyrv/PenolPyrv_kinase-like_dom"/>
</dbReference>
<dbReference type="Gene3D" id="3.20.20.60">
    <property type="entry name" value="Phosphoenolpyruvate-binding domains"/>
    <property type="match status" value="1"/>
</dbReference>
<dbReference type="PATRIC" id="fig|1225564.3.peg.4514"/>
<evidence type="ECO:0000256" key="2">
    <source>
        <dbReference type="ARBA" id="ARBA00005568"/>
    </source>
</evidence>
<keyword evidence="9" id="KW-1185">Reference proteome</keyword>
<evidence type="ECO:0000256" key="4">
    <source>
        <dbReference type="ARBA" id="ARBA00022842"/>
    </source>
</evidence>
<evidence type="ECO:0000256" key="5">
    <source>
        <dbReference type="PIRSR" id="PIRSR015582-1"/>
    </source>
</evidence>
<dbReference type="PIRSF" id="PIRSF015582">
    <property type="entry name" value="Cit_lyase_B"/>
    <property type="match status" value="1"/>
</dbReference>
<keyword evidence="3 6" id="KW-0479">Metal-binding</keyword>
<dbReference type="RefSeq" id="WP_047190200.1">
    <property type="nucleotide sequence ID" value="NZ_LCYG01000042.1"/>
</dbReference>
<dbReference type="PANTHER" id="PTHR32308:SF10">
    <property type="entry name" value="CITRATE LYASE SUBUNIT BETA"/>
    <property type="match status" value="1"/>
</dbReference>